<sequence>MKSKRAKWEPGSGSHVCSKHFKVDAFDKILNLPGQENTYRQKLKKDDLGIASFPSIFCTDETEKQLSGRAARAIKCKYAAGNEPSSPQEPGCSSDCVEPEAEMDLAIEIPNINIERHEQPVHEEFTQTLQWLVRIAITLWNYKRGTEFFAIKSYVIICVCVDDLAYCDAVAELKKSLCPAAQREMLYALFESCDLRTGEDPGVYKWELENILAKADPELSSRFCHS</sequence>
<comment type="caution">
    <text evidence="1">The sequence shown here is derived from an EMBL/GenBank/DDBJ whole genome shotgun (WGS) entry which is preliminary data.</text>
</comment>
<gene>
    <name evidence="1" type="ORF">PACLA_8A071489</name>
</gene>
<reference evidence="1" key="1">
    <citation type="submission" date="2020-04" db="EMBL/GenBank/DDBJ databases">
        <authorList>
            <person name="Alioto T."/>
            <person name="Alioto T."/>
            <person name="Gomez Garrido J."/>
        </authorList>
    </citation>
    <scope>NUCLEOTIDE SEQUENCE</scope>
    <source>
        <strain evidence="1">A484AB</strain>
    </source>
</reference>
<evidence type="ECO:0000313" key="2">
    <source>
        <dbReference type="Proteomes" id="UP001152795"/>
    </source>
</evidence>
<protein>
    <submittedName>
        <fullName evidence="1">Uncharacterized protein</fullName>
    </submittedName>
</protein>
<evidence type="ECO:0000313" key="1">
    <source>
        <dbReference type="EMBL" id="CAB4013757.1"/>
    </source>
</evidence>
<dbReference type="EMBL" id="CACRXK020008011">
    <property type="protein sequence ID" value="CAB4013757.1"/>
    <property type="molecule type" value="Genomic_DNA"/>
</dbReference>
<keyword evidence="2" id="KW-1185">Reference proteome</keyword>
<dbReference type="Proteomes" id="UP001152795">
    <property type="component" value="Unassembled WGS sequence"/>
</dbReference>
<name>A0A7D9IUQ6_PARCT</name>
<organism evidence="1 2">
    <name type="scientific">Paramuricea clavata</name>
    <name type="common">Red gorgonian</name>
    <name type="synonym">Violescent sea-whip</name>
    <dbReference type="NCBI Taxonomy" id="317549"/>
    <lineage>
        <taxon>Eukaryota</taxon>
        <taxon>Metazoa</taxon>
        <taxon>Cnidaria</taxon>
        <taxon>Anthozoa</taxon>
        <taxon>Octocorallia</taxon>
        <taxon>Malacalcyonacea</taxon>
        <taxon>Plexauridae</taxon>
        <taxon>Paramuricea</taxon>
    </lineage>
</organism>
<accession>A0A7D9IUQ6</accession>
<dbReference type="AlphaFoldDB" id="A0A7D9IUQ6"/>
<proteinExistence type="predicted"/>